<dbReference type="PANTHER" id="PTHR36174:SF1">
    <property type="entry name" value="LIPID II:GLYCINE GLYCYLTRANSFERASE"/>
    <property type="match status" value="1"/>
</dbReference>
<dbReference type="Pfam" id="PF13480">
    <property type="entry name" value="Acetyltransf_6"/>
    <property type="match status" value="1"/>
</dbReference>
<evidence type="ECO:0000256" key="9">
    <source>
        <dbReference type="ARBA" id="ARBA00040679"/>
    </source>
</evidence>
<keyword evidence="6" id="KW-0012">Acyltransferase</keyword>
<keyword evidence="5" id="KW-0573">Peptidoglycan synthesis</keyword>
<comment type="similarity">
    <text evidence="2">Belongs to the FemABX family.</text>
</comment>
<dbReference type="InterPro" id="IPR003447">
    <property type="entry name" value="FEMABX"/>
</dbReference>
<evidence type="ECO:0000256" key="4">
    <source>
        <dbReference type="ARBA" id="ARBA00022960"/>
    </source>
</evidence>
<dbReference type="GO" id="GO:0005737">
    <property type="term" value="C:cytoplasm"/>
    <property type="evidence" value="ECO:0007669"/>
    <property type="project" value="UniProtKB-SubCell"/>
</dbReference>
<evidence type="ECO:0000256" key="3">
    <source>
        <dbReference type="ARBA" id="ARBA00022679"/>
    </source>
</evidence>
<proteinExistence type="inferred from homology"/>
<dbReference type="RefSeq" id="WP_123165228.1">
    <property type="nucleotide sequence ID" value="NZ_RIAX01000005.1"/>
</dbReference>
<evidence type="ECO:0000313" key="14">
    <source>
        <dbReference type="Proteomes" id="UP000275473"/>
    </source>
</evidence>
<comment type="caution">
    <text evidence="13">The sequence shown here is derived from an EMBL/GenBank/DDBJ whole genome shotgun (WGS) entry which is preliminary data.</text>
</comment>
<dbReference type="PROSITE" id="PS51191">
    <property type="entry name" value="FEMABX"/>
    <property type="match status" value="1"/>
</dbReference>
<dbReference type="GO" id="GO:0008360">
    <property type="term" value="P:regulation of cell shape"/>
    <property type="evidence" value="ECO:0007669"/>
    <property type="project" value="UniProtKB-KW"/>
</dbReference>
<evidence type="ECO:0000256" key="2">
    <source>
        <dbReference type="ARBA" id="ARBA00009943"/>
    </source>
</evidence>
<dbReference type="EMBL" id="RIAX01000005">
    <property type="protein sequence ID" value="RNF39528.1"/>
    <property type="molecule type" value="Genomic_DNA"/>
</dbReference>
<accession>A0A3M8P771</accession>
<comment type="catalytic activity">
    <reaction evidence="11">
        <text>beta-D-GlcNAc-(1-&gt;4)-Mur2Ac(oyl-L-Ala-D-isoglutaminyl-L-Lys-D-Ala-D-Ala)-di-trans,octa-cis-undecaprenyl diphosphate + glycyl-tRNA(Gly) = beta-D-GlcNAc-(1-&gt;4)-Mur2Ac(oyl-L-Ala-D-isoglutaminyl-L-Lys-(N(6)-Gly)-D-Ala-D-Ala)-di-trans,octa-cis-undecaprenyl diphosphate + tRNA(Gly) + H(+)</text>
        <dbReference type="Rhea" id="RHEA:30435"/>
        <dbReference type="Rhea" id="RHEA-COMP:9664"/>
        <dbReference type="Rhea" id="RHEA-COMP:9683"/>
        <dbReference type="ChEBI" id="CHEBI:15378"/>
        <dbReference type="ChEBI" id="CHEBI:62233"/>
        <dbReference type="ChEBI" id="CHEBI:62234"/>
        <dbReference type="ChEBI" id="CHEBI:78442"/>
        <dbReference type="ChEBI" id="CHEBI:78522"/>
        <dbReference type="EC" id="2.3.2.16"/>
    </reaction>
</comment>
<organism evidence="13 14">
    <name type="scientific">Planococcus salinus</name>
    <dbReference type="NCBI Taxonomy" id="1848460"/>
    <lineage>
        <taxon>Bacteria</taxon>
        <taxon>Bacillati</taxon>
        <taxon>Bacillota</taxon>
        <taxon>Bacilli</taxon>
        <taxon>Bacillales</taxon>
        <taxon>Caryophanaceae</taxon>
        <taxon>Planococcus</taxon>
    </lineage>
</organism>
<dbReference type="PANTHER" id="PTHR36174">
    <property type="entry name" value="LIPID II:GLYCINE GLYCYLTRANSFERASE"/>
    <property type="match status" value="1"/>
</dbReference>
<name>A0A3M8P771_9BACL</name>
<evidence type="ECO:0000256" key="7">
    <source>
        <dbReference type="ARBA" id="ARBA00023316"/>
    </source>
</evidence>
<keyword evidence="4" id="KW-0133">Cell shape</keyword>
<evidence type="ECO:0000259" key="12">
    <source>
        <dbReference type="Pfam" id="PF13480"/>
    </source>
</evidence>
<dbReference type="OrthoDB" id="9785911at2"/>
<dbReference type="EC" id="2.3.2.16" evidence="8"/>
<dbReference type="GO" id="GO:0009252">
    <property type="term" value="P:peptidoglycan biosynthetic process"/>
    <property type="evidence" value="ECO:0007669"/>
    <property type="project" value="UniProtKB-KW"/>
</dbReference>
<evidence type="ECO:0000256" key="8">
    <source>
        <dbReference type="ARBA" id="ARBA00039074"/>
    </source>
</evidence>
<dbReference type="AlphaFoldDB" id="A0A3M8P771"/>
<dbReference type="GO" id="GO:0016755">
    <property type="term" value="F:aminoacyltransferase activity"/>
    <property type="evidence" value="ECO:0007669"/>
    <property type="project" value="InterPro"/>
</dbReference>
<dbReference type="Proteomes" id="UP000275473">
    <property type="component" value="Unassembled WGS sequence"/>
</dbReference>
<dbReference type="Gene3D" id="3.40.630.30">
    <property type="match status" value="1"/>
</dbReference>
<evidence type="ECO:0000256" key="6">
    <source>
        <dbReference type="ARBA" id="ARBA00023315"/>
    </source>
</evidence>
<keyword evidence="3 13" id="KW-0808">Transferase</keyword>
<reference evidence="13 14" key="1">
    <citation type="journal article" date="2018" name="Int. J. Syst. Evol. Microbiol.">
        <title>Planococcus salinus sp. nov., a moderately halophilic bacterium isolated from a saline-alkali soil.</title>
        <authorList>
            <person name="Gan L."/>
        </authorList>
    </citation>
    <scope>NUCLEOTIDE SEQUENCE [LARGE SCALE GENOMIC DNA]</scope>
    <source>
        <strain evidence="13 14">LCB217</strain>
    </source>
</reference>
<evidence type="ECO:0000256" key="5">
    <source>
        <dbReference type="ARBA" id="ARBA00022984"/>
    </source>
</evidence>
<dbReference type="GO" id="GO:0071555">
    <property type="term" value="P:cell wall organization"/>
    <property type="evidence" value="ECO:0007669"/>
    <property type="project" value="UniProtKB-KW"/>
</dbReference>
<evidence type="ECO:0000256" key="1">
    <source>
        <dbReference type="ARBA" id="ARBA00004496"/>
    </source>
</evidence>
<keyword evidence="14" id="KW-1185">Reference proteome</keyword>
<dbReference type="InterPro" id="IPR038740">
    <property type="entry name" value="BioF2-like_GNAT_dom"/>
</dbReference>
<protein>
    <recommendedName>
        <fullName evidence="9">Lipid II:glycine glycyltransferase</fullName>
        <ecNumber evidence="8">2.3.2.16</ecNumber>
    </recommendedName>
    <alternativeName>
        <fullName evidence="10">Factor essential for expression of methicillin resistance X</fullName>
    </alternativeName>
</protein>
<feature type="domain" description="BioF2-like acetyltransferase" evidence="12">
    <location>
        <begin position="139"/>
        <end position="270"/>
    </location>
</feature>
<evidence type="ECO:0000313" key="13">
    <source>
        <dbReference type="EMBL" id="RNF39528.1"/>
    </source>
</evidence>
<comment type="subcellular location">
    <subcellularLocation>
        <location evidence="1">Cytoplasm</location>
    </subcellularLocation>
</comment>
<dbReference type="SUPFAM" id="SSF55729">
    <property type="entry name" value="Acyl-CoA N-acyltransferases (Nat)"/>
    <property type="match status" value="1"/>
</dbReference>
<gene>
    <name evidence="13" type="ORF">EEX84_08615</name>
</gene>
<sequence>MKDLFYEQDYGRLYEKIENGTCELFEFNHRLGKVHHLFIKRPIPEPISGATYYDLVTPYGYGGPVITEVEPGDEKKLAQKFEEAFQKYCFEHRIVSEFVRFHPVFSNALDFEECYEIIHRRKTTGTNLSAFEDPVQKEFSKSTRRNIRKALEAGVTFRITVNPESLKNFKEIYYHTMERNKAEAIYYFDDDYFDNCLSLLGENIVFTEVLYEDQIIGMGLSFFYGDRIHTHLSGTLDDFHHLSPAYVLQYALTVWGKENGMSLIHDGGGRTASPDDKLFKFKKQFGKNTEFDYYIGHKIWNKEIYHQLCELTNTTLNDAFFPAYRAKVEVEA</sequence>
<evidence type="ECO:0000256" key="11">
    <source>
        <dbReference type="ARBA" id="ARBA00048654"/>
    </source>
</evidence>
<evidence type="ECO:0000256" key="10">
    <source>
        <dbReference type="ARBA" id="ARBA00042933"/>
    </source>
</evidence>
<keyword evidence="7" id="KW-0961">Cell wall biogenesis/degradation</keyword>
<dbReference type="InterPro" id="IPR050644">
    <property type="entry name" value="PG_Glycine_Bridge_Synth"/>
</dbReference>
<dbReference type="InterPro" id="IPR016181">
    <property type="entry name" value="Acyl_CoA_acyltransferase"/>
</dbReference>